<organism evidence="3 4">
    <name type="scientific">Dreissena polymorpha</name>
    <name type="common">Zebra mussel</name>
    <name type="synonym">Mytilus polymorpha</name>
    <dbReference type="NCBI Taxonomy" id="45954"/>
    <lineage>
        <taxon>Eukaryota</taxon>
        <taxon>Metazoa</taxon>
        <taxon>Spiralia</taxon>
        <taxon>Lophotrochozoa</taxon>
        <taxon>Mollusca</taxon>
        <taxon>Bivalvia</taxon>
        <taxon>Autobranchia</taxon>
        <taxon>Heteroconchia</taxon>
        <taxon>Euheterodonta</taxon>
        <taxon>Imparidentia</taxon>
        <taxon>Neoheterodontei</taxon>
        <taxon>Myida</taxon>
        <taxon>Dreissenoidea</taxon>
        <taxon>Dreissenidae</taxon>
        <taxon>Dreissena</taxon>
    </lineage>
</organism>
<dbReference type="SMART" id="SM00248">
    <property type="entry name" value="ANK"/>
    <property type="match status" value="5"/>
</dbReference>
<proteinExistence type="predicted"/>
<feature type="repeat" description="ANK" evidence="1">
    <location>
        <begin position="364"/>
        <end position="396"/>
    </location>
</feature>
<dbReference type="Pfam" id="PF00023">
    <property type="entry name" value="Ank"/>
    <property type="match status" value="1"/>
</dbReference>
<dbReference type="PANTHER" id="PTHR24118:SF99">
    <property type="entry name" value="POTE ANKYRIN DOMAIN FAMILY MEMBER 3C-RELATED"/>
    <property type="match status" value="1"/>
</dbReference>
<reference evidence="3" key="2">
    <citation type="submission" date="2020-11" db="EMBL/GenBank/DDBJ databases">
        <authorList>
            <person name="McCartney M.A."/>
            <person name="Auch B."/>
            <person name="Kono T."/>
            <person name="Mallez S."/>
            <person name="Becker A."/>
            <person name="Gohl D.M."/>
            <person name="Silverstein K.A.T."/>
            <person name="Koren S."/>
            <person name="Bechman K.B."/>
            <person name="Herman A."/>
            <person name="Abrahante J.E."/>
            <person name="Garbe J."/>
        </authorList>
    </citation>
    <scope>NUCLEOTIDE SEQUENCE</scope>
    <source>
        <strain evidence="3">Duluth1</strain>
        <tissue evidence="3">Whole animal</tissue>
    </source>
</reference>
<dbReference type="Proteomes" id="UP000828390">
    <property type="component" value="Unassembled WGS sequence"/>
</dbReference>
<reference evidence="3" key="1">
    <citation type="journal article" date="2019" name="bioRxiv">
        <title>The Genome of the Zebra Mussel, Dreissena polymorpha: A Resource for Invasive Species Research.</title>
        <authorList>
            <person name="McCartney M.A."/>
            <person name="Auch B."/>
            <person name="Kono T."/>
            <person name="Mallez S."/>
            <person name="Zhang Y."/>
            <person name="Obille A."/>
            <person name="Becker A."/>
            <person name="Abrahante J.E."/>
            <person name="Garbe J."/>
            <person name="Badalamenti J.P."/>
            <person name="Herman A."/>
            <person name="Mangelson H."/>
            <person name="Liachko I."/>
            <person name="Sullivan S."/>
            <person name="Sone E.D."/>
            <person name="Koren S."/>
            <person name="Silverstein K.A.T."/>
            <person name="Beckman K.B."/>
            <person name="Gohl D.M."/>
        </authorList>
    </citation>
    <scope>NUCLEOTIDE SEQUENCE</scope>
    <source>
        <strain evidence="3">Duluth1</strain>
        <tissue evidence="3">Whole animal</tissue>
    </source>
</reference>
<evidence type="ECO:0000313" key="3">
    <source>
        <dbReference type="EMBL" id="KAH3867358.1"/>
    </source>
</evidence>
<dbReference type="EMBL" id="JAIWYP010000002">
    <property type="protein sequence ID" value="KAH3867358.1"/>
    <property type="molecule type" value="Genomic_DNA"/>
</dbReference>
<gene>
    <name evidence="3" type="ORF">DPMN_030485</name>
</gene>
<accession>A0A9D4RH51</accession>
<dbReference type="PANTHER" id="PTHR24118">
    <property type="entry name" value="POTE ANKYRIN DOMAIN"/>
    <property type="match status" value="1"/>
</dbReference>
<keyword evidence="4" id="KW-1185">Reference proteome</keyword>
<evidence type="ECO:0000313" key="4">
    <source>
        <dbReference type="Proteomes" id="UP000828390"/>
    </source>
</evidence>
<comment type="caution">
    <text evidence="3">The sequence shown here is derived from an EMBL/GenBank/DDBJ whole genome shotgun (WGS) entry which is preliminary data.</text>
</comment>
<dbReference type="SUPFAM" id="SSF48403">
    <property type="entry name" value="Ankyrin repeat"/>
    <property type="match status" value="1"/>
</dbReference>
<dbReference type="AlphaFoldDB" id="A0A9D4RH51"/>
<dbReference type="Pfam" id="PF13637">
    <property type="entry name" value="Ank_4"/>
    <property type="match status" value="1"/>
</dbReference>
<feature type="domain" description="Mab-21-like nucleotidyltransferase" evidence="2">
    <location>
        <begin position="613"/>
        <end position="809"/>
    </location>
</feature>
<dbReference type="InterPro" id="IPR036770">
    <property type="entry name" value="Ankyrin_rpt-contain_sf"/>
</dbReference>
<name>A0A9D4RH51_DREPO</name>
<dbReference type="InterPro" id="IPR002110">
    <property type="entry name" value="Ankyrin_rpt"/>
</dbReference>
<dbReference type="PROSITE" id="PS50088">
    <property type="entry name" value="ANK_REPEAT"/>
    <property type="match status" value="3"/>
</dbReference>
<feature type="repeat" description="ANK" evidence="1">
    <location>
        <begin position="437"/>
        <end position="469"/>
    </location>
</feature>
<evidence type="ECO:0000256" key="1">
    <source>
        <dbReference type="PROSITE-ProRule" id="PRU00023"/>
    </source>
</evidence>
<keyword evidence="1" id="KW-0040">ANK repeat</keyword>
<dbReference type="Gene3D" id="3.30.460.90">
    <property type="match status" value="1"/>
</dbReference>
<dbReference type="InterPro" id="IPR046903">
    <property type="entry name" value="Mab-21-like_nuc_Trfase"/>
</dbReference>
<protein>
    <recommendedName>
        <fullName evidence="2">Mab-21-like nucleotidyltransferase domain-containing protein</fullName>
    </recommendedName>
</protein>
<dbReference type="PROSITE" id="PS50297">
    <property type="entry name" value="ANK_REP_REGION"/>
    <property type="match status" value="1"/>
</dbReference>
<evidence type="ECO:0000259" key="2">
    <source>
        <dbReference type="Pfam" id="PF03281"/>
    </source>
</evidence>
<dbReference type="Pfam" id="PF03281">
    <property type="entry name" value="Mab-21"/>
    <property type="match status" value="1"/>
</dbReference>
<feature type="repeat" description="ANK" evidence="1">
    <location>
        <begin position="397"/>
        <end position="436"/>
    </location>
</feature>
<sequence>MDLTKKEIDQVFKDILGNHMRPIKRAIKRGFTALTKSLTTSDMALHFACLNSKLTVLDLLQTTLKDGDVDTINIEQDDSICGTALHMSMDGQVDPEVVKKLLQFGANPNALDAKGCPVIHELIYRAWEEFRAEFDNYYVEISDASIEEDLDTNIGVECQSVDLTETSVRLHGMIYSNQSDESTAVENDVNDTICTTEIPNHSSCKLRDEQTISSTEILYQRVDDDNGIDSDEKVLCGIANQMFRFDASRILEKVRLLCDYGADMNIQHADTKLTSLHFWFQNFNWMMAECNIKQSIPEWCSVFFKTLLQCGASINTVDARNETPIVYLTQRHYKPEYTSYMDSLRHFVGEVLNTFKLCNHQNIHGRVLLHEAVEHCNIVVVQELVNFYEDVNMKDRFGLAPLHLCTHTLTSDEAPFVIEMIEALVKHGADVNVQDEFGTTPLHHAVNFNNHAAIECLLRNGASTCVKDKRSRTANDVAEIQGDIVTLRLLGLEFPKIESGPIVSDIRRGLVFQLCCHKECPLNSRGFEEPEHVAGDDIEEWLVKFPICRHNRTLVLQNSISVLEPNTSQILLAEEDSRAIREEIVKFALRLAEVMQKQNSLFESHVMFGGSVAEGTKVGNCDEFDIVFDLVRIRKLVEISQSEPANMVGFVNLKAKHADEFAKYGMAHLLDENGFLKRSDVSNQFHKYIQNALNDAWAWHGTRFFGCWGNTNSQGECFNIGQLALVWYGPYLKRANVSVDIAPIIRFRDWIPGNWTSNIRLLNETTAKSIGCYLMMKGTKRYIEGDMKMVSRNRANLLFKVSISQVEHATIRFAPRCAKNGYKIAKSIQLLCPHLLFDLIQTLKLSIENVRKSEQKGTTGTLLGLFEASEFVTSYVLKTGLFYELESRGFVTKFSADDTESSEWNKMILAGDVFDQKMPSKDDVQESVLWALSIYKKILALVVESKHVPEFFLAQMEATKVPGNSDEFFLVMSGFLKCIIHFLENFEIPDDVWK</sequence>
<dbReference type="Gene3D" id="1.25.40.20">
    <property type="entry name" value="Ankyrin repeat-containing domain"/>
    <property type="match status" value="3"/>
</dbReference>